<dbReference type="SUPFAM" id="SSF52058">
    <property type="entry name" value="L domain-like"/>
    <property type="match status" value="1"/>
</dbReference>
<dbReference type="InterPro" id="IPR036047">
    <property type="entry name" value="F-box-like_dom_sf"/>
</dbReference>
<reference evidence="3 4" key="1">
    <citation type="submission" date="2016-03" db="EMBL/GenBank/DDBJ databases">
        <title>Choanephora cucurbitarum.</title>
        <authorList>
            <person name="Min B."/>
            <person name="Park H."/>
            <person name="Park J.-H."/>
            <person name="Shin H.-D."/>
            <person name="Choi I.-G."/>
        </authorList>
    </citation>
    <scope>NUCLEOTIDE SEQUENCE [LARGE SCALE GENOMIC DNA]</scope>
    <source>
        <strain evidence="3 4">KUS-F28377</strain>
    </source>
</reference>
<feature type="region of interest" description="Disordered" evidence="1">
    <location>
        <begin position="1"/>
        <end position="112"/>
    </location>
</feature>
<dbReference type="Gene3D" id="1.20.1280.50">
    <property type="match status" value="1"/>
</dbReference>
<feature type="domain" description="F-box" evidence="2">
    <location>
        <begin position="127"/>
        <end position="166"/>
    </location>
</feature>
<dbReference type="SUPFAM" id="SSF81383">
    <property type="entry name" value="F-box domain"/>
    <property type="match status" value="1"/>
</dbReference>
<feature type="compositionally biased region" description="Basic and acidic residues" evidence="1">
    <location>
        <begin position="26"/>
        <end position="35"/>
    </location>
</feature>
<dbReference type="InterPro" id="IPR001810">
    <property type="entry name" value="F-box_dom"/>
</dbReference>
<evidence type="ECO:0000313" key="4">
    <source>
        <dbReference type="Proteomes" id="UP000093000"/>
    </source>
</evidence>
<protein>
    <recommendedName>
        <fullName evidence="2">F-box domain-containing protein</fullName>
    </recommendedName>
</protein>
<sequence>MSIQRTPLEEKSVNSKSNQISPPPKLDNHALEKMQRLKPYGWSPLRSKKNNKKPDNIEEKSSQSPPESSKDIPSPTPSPTTSCNISPKTKKRTLVRLGSRKNENAKGDQQNGFADEYDVPISRLSVDCLLAIFAYCECFENYCTLLQVCSTWRAIASQPIIWRKVHTNWSALNRQIKALHSPRRRFDQLHYIRSLSILNDKQEMPLFATDIRIPPFDQLKELQLTSMYLADIDRLISWLDCLTTLVCQKTLVGQRPTLRLSMFSRLRQLEHLAIDFYVPCCLGFNRATAFLNSDRNLLSERLPESLKTFSLHGVYDSEELLFDVQLRDLFHDVPVLPDRRRTRQAEAMRIITQHQDEIANQDDMIANWIEMERTMVLKYNVLSCLTQLTSLSLGSVRSFTSRVWRECMIPCAGNLNYLSLAAWNGKRENPQLTVQRLLQPDLKDDAEEALAEFTSALKNIKLIELDRFVCSQGLINGLKQIQRPLSITHKLDATPKTTMDHLINSTLHQCKITWAQ</sequence>
<accession>A0A1C7NGF0</accession>
<gene>
    <name evidence="3" type="ORF">A0J61_03831</name>
</gene>
<name>A0A1C7NGF0_9FUNG</name>
<evidence type="ECO:0000313" key="3">
    <source>
        <dbReference type="EMBL" id="OBZ88115.1"/>
    </source>
</evidence>
<proteinExistence type="predicted"/>
<keyword evidence="4" id="KW-1185">Reference proteome</keyword>
<dbReference type="Proteomes" id="UP000093000">
    <property type="component" value="Unassembled WGS sequence"/>
</dbReference>
<organism evidence="3 4">
    <name type="scientific">Choanephora cucurbitarum</name>
    <dbReference type="NCBI Taxonomy" id="101091"/>
    <lineage>
        <taxon>Eukaryota</taxon>
        <taxon>Fungi</taxon>
        <taxon>Fungi incertae sedis</taxon>
        <taxon>Mucoromycota</taxon>
        <taxon>Mucoromycotina</taxon>
        <taxon>Mucoromycetes</taxon>
        <taxon>Mucorales</taxon>
        <taxon>Mucorineae</taxon>
        <taxon>Choanephoraceae</taxon>
        <taxon>Choanephoroideae</taxon>
        <taxon>Choanephora</taxon>
    </lineage>
</organism>
<dbReference type="EMBL" id="LUGH01000174">
    <property type="protein sequence ID" value="OBZ88115.1"/>
    <property type="molecule type" value="Genomic_DNA"/>
</dbReference>
<feature type="compositionally biased region" description="Basic and acidic residues" evidence="1">
    <location>
        <begin position="52"/>
        <end position="61"/>
    </location>
</feature>
<evidence type="ECO:0000259" key="2">
    <source>
        <dbReference type="Pfam" id="PF12937"/>
    </source>
</evidence>
<dbReference type="Pfam" id="PF12937">
    <property type="entry name" value="F-box-like"/>
    <property type="match status" value="1"/>
</dbReference>
<dbReference type="AlphaFoldDB" id="A0A1C7NGF0"/>
<comment type="caution">
    <text evidence="3">The sequence shown here is derived from an EMBL/GenBank/DDBJ whole genome shotgun (WGS) entry which is preliminary data.</text>
</comment>
<dbReference type="OrthoDB" id="10257471at2759"/>
<evidence type="ECO:0000256" key="1">
    <source>
        <dbReference type="SAM" id="MobiDB-lite"/>
    </source>
</evidence>
<dbReference type="InParanoid" id="A0A1C7NGF0"/>